<evidence type="ECO:0000256" key="8">
    <source>
        <dbReference type="PIRNR" id="PIRNR000535"/>
    </source>
</evidence>
<sequence>MIVTVTMNPSVDISYPLGKLVINDVNRVENVSKTAGGKGLNVSRVAKQLGSNVLATGIIGGTLGEFIQEQLDTQKIRHDFYQTTKESRNCIAILHEGNQTEVLEDGPILSDQEETDFLLHFSSMLMDDQISVISISGSLPRGLSQDCYVKMIELANEKNILVILDTSGEPFRRVLETTNIRPTVIKPNISELSALEDKALDGDWNELKAVLEGQRYRDIEWIIVSMGSEGAFAKHHDKYYHVEVPGITAISPVGSGDATVAGIATALEARSTDEDLLKMAMTTGVLNTLEERTGYINCENYDFYYEKIKITQI</sequence>
<name>A0A5C5E5B7_9LACT</name>
<evidence type="ECO:0000256" key="1">
    <source>
        <dbReference type="ARBA" id="ARBA00005380"/>
    </source>
</evidence>
<keyword evidence="3 8" id="KW-0423">Lactose metabolism</keyword>
<proteinExistence type="inferred from homology"/>
<dbReference type="Proteomes" id="UP000313395">
    <property type="component" value="Unassembled WGS sequence"/>
</dbReference>
<dbReference type="InterPro" id="IPR017583">
    <property type="entry name" value="Tagatose/fructose_Pkinase"/>
</dbReference>
<reference evidence="10 11" key="1">
    <citation type="submission" date="2019-06" db="EMBL/GenBank/DDBJ databases">
        <title>Description Trichococcus psychrophilus sp. nov., isolated from a cold spring, by genomic and phenotypic analyses.</title>
        <authorList>
            <person name="Zakharyuk A."/>
        </authorList>
    </citation>
    <scope>NUCLEOTIDE SEQUENCE [LARGE SCALE GENOMIC DNA]</scope>
    <source>
        <strain evidence="10 11">SKBG</strain>
    </source>
</reference>
<dbReference type="InterPro" id="IPR011611">
    <property type="entry name" value="PfkB_dom"/>
</dbReference>
<evidence type="ECO:0000259" key="9">
    <source>
        <dbReference type="Pfam" id="PF00294"/>
    </source>
</evidence>
<evidence type="ECO:0000256" key="3">
    <source>
        <dbReference type="ARBA" id="ARBA00022736"/>
    </source>
</evidence>
<keyword evidence="2 8" id="KW-0808">Transferase</keyword>
<dbReference type="GO" id="GO:0009024">
    <property type="term" value="F:tagatose-6-phosphate kinase activity"/>
    <property type="evidence" value="ECO:0007669"/>
    <property type="project" value="UniProtKB-UniRule"/>
</dbReference>
<evidence type="ECO:0000256" key="4">
    <source>
        <dbReference type="ARBA" id="ARBA00022741"/>
    </source>
</evidence>
<dbReference type="InterPro" id="IPR005926">
    <property type="entry name" value="LacC"/>
</dbReference>
<keyword evidence="11" id="KW-1185">Reference proteome</keyword>
<dbReference type="GO" id="GO:0044281">
    <property type="term" value="P:small molecule metabolic process"/>
    <property type="evidence" value="ECO:0007669"/>
    <property type="project" value="UniProtKB-ARBA"/>
</dbReference>
<dbReference type="EC" id="2.7.1.144" evidence="7 8"/>
<comment type="caution">
    <text evidence="10">The sequence shown here is derived from an EMBL/GenBank/DDBJ whole genome shotgun (WGS) entry which is preliminary data.</text>
</comment>
<organism evidence="10 11">
    <name type="scientific">Trichococcus shcherbakoviae subsp. psychrophilus</name>
    <dbReference type="NCBI Taxonomy" id="2585775"/>
    <lineage>
        <taxon>Bacteria</taxon>
        <taxon>Bacillati</taxon>
        <taxon>Bacillota</taxon>
        <taxon>Bacilli</taxon>
        <taxon>Lactobacillales</taxon>
        <taxon>Carnobacteriaceae</taxon>
        <taxon>Trichococcus</taxon>
    </lineage>
</organism>
<dbReference type="GO" id="GO:0019512">
    <property type="term" value="P:lactose catabolic process via tagatose-6-phosphate"/>
    <property type="evidence" value="ECO:0007669"/>
    <property type="project" value="InterPro"/>
</dbReference>
<dbReference type="PROSITE" id="PS00584">
    <property type="entry name" value="PFKB_KINASES_2"/>
    <property type="match status" value="1"/>
</dbReference>
<evidence type="ECO:0000256" key="6">
    <source>
        <dbReference type="ARBA" id="ARBA00022840"/>
    </source>
</evidence>
<keyword evidence="5 10" id="KW-0418">Kinase</keyword>
<dbReference type="PANTHER" id="PTHR46566:SF5">
    <property type="entry name" value="1-PHOSPHOFRUCTOKINASE"/>
    <property type="match status" value="1"/>
</dbReference>
<feature type="domain" description="Carbohydrate kinase PfkB" evidence="9">
    <location>
        <begin position="8"/>
        <end position="294"/>
    </location>
</feature>
<keyword evidence="4 8" id="KW-0547">Nucleotide-binding</keyword>
<comment type="similarity">
    <text evidence="8">Belongs to the carbohydrate kinase PfkB family. LacC subfamily.</text>
</comment>
<comment type="pathway">
    <text evidence="8">Carbohydrate metabolism; D-tagatose 6-phosphate degradation; D-glyceraldehyde 3-phosphate and glycerone phosphate from D-tagatose 6-phosphate: step 1/2.</text>
</comment>
<dbReference type="NCBIfam" id="TIGR01231">
    <property type="entry name" value="lacC"/>
    <property type="match status" value="1"/>
</dbReference>
<evidence type="ECO:0000256" key="5">
    <source>
        <dbReference type="ARBA" id="ARBA00022777"/>
    </source>
</evidence>
<dbReference type="EMBL" id="VENO01000005">
    <property type="protein sequence ID" value="TNV68087.1"/>
    <property type="molecule type" value="Genomic_DNA"/>
</dbReference>
<keyword evidence="6 8" id="KW-0067">ATP-binding</keyword>
<dbReference type="FunFam" id="3.40.1190.20:FF:000001">
    <property type="entry name" value="Phosphofructokinase"/>
    <property type="match status" value="1"/>
</dbReference>
<gene>
    <name evidence="10" type="primary">lacC</name>
    <name evidence="10" type="ORF">FHK04_12990</name>
</gene>
<dbReference type="GO" id="GO:0008443">
    <property type="term" value="F:phosphofructokinase activity"/>
    <property type="evidence" value="ECO:0007669"/>
    <property type="project" value="UniProtKB-ARBA"/>
</dbReference>
<evidence type="ECO:0000313" key="10">
    <source>
        <dbReference type="EMBL" id="TNV68087.1"/>
    </source>
</evidence>
<comment type="similarity">
    <text evidence="1">Belongs to the carbohydrate kinase pfkB family.</text>
</comment>
<dbReference type="GO" id="GO:0005524">
    <property type="term" value="F:ATP binding"/>
    <property type="evidence" value="ECO:0007669"/>
    <property type="project" value="UniProtKB-KW"/>
</dbReference>
<dbReference type="RefSeq" id="WP_086629829.1">
    <property type="nucleotide sequence ID" value="NZ_VENO01000005.1"/>
</dbReference>
<dbReference type="PANTHER" id="PTHR46566">
    <property type="entry name" value="1-PHOSPHOFRUCTOKINASE-RELATED"/>
    <property type="match status" value="1"/>
</dbReference>
<dbReference type="InterPro" id="IPR002173">
    <property type="entry name" value="Carboh/pur_kinase_PfkB_CS"/>
</dbReference>
<dbReference type="GO" id="GO:0005829">
    <property type="term" value="C:cytosol"/>
    <property type="evidence" value="ECO:0007669"/>
    <property type="project" value="TreeGrafter"/>
</dbReference>
<protein>
    <recommendedName>
        <fullName evidence="7 8">Tagatose-6-phosphate kinase</fullName>
        <ecNumber evidence="7 8">2.7.1.144</ecNumber>
    </recommendedName>
</protein>
<dbReference type="CDD" id="cd01164">
    <property type="entry name" value="FruK_PfkB_like"/>
    <property type="match status" value="1"/>
</dbReference>
<dbReference type="NCBIfam" id="TIGR03168">
    <property type="entry name" value="1-PFK"/>
    <property type="match status" value="1"/>
</dbReference>
<dbReference type="AlphaFoldDB" id="A0A5C5E5B7"/>
<dbReference type="SUPFAM" id="SSF53613">
    <property type="entry name" value="Ribokinase-like"/>
    <property type="match status" value="1"/>
</dbReference>
<dbReference type="PIRSF" id="PIRSF000535">
    <property type="entry name" value="1PFK/6PFK/LacC"/>
    <property type="match status" value="1"/>
</dbReference>
<dbReference type="UniPathway" id="UPA00704">
    <property type="reaction ID" value="UER00715"/>
</dbReference>
<dbReference type="GO" id="GO:2001059">
    <property type="term" value="P:D-tagatose 6-phosphate catabolic process"/>
    <property type="evidence" value="ECO:0007669"/>
    <property type="project" value="UniProtKB-UniPathway"/>
</dbReference>
<accession>A0A5C5E5B7</accession>
<dbReference type="Gene3D" id="3.40.1190.20">
    <property type="match status" value="1"/>
</dbReference>
<dbReference type="Pfam" id="PF00294">
    <property type="entry name" value="PfkB"/>
    <property type="match status" value="1"/>
</dbReference>
<dbReference type="InterPro" id="IPR029056">
    <property type="entry name" value="Ribokinase-like"/>
</dbReference>
<evidence type="ECO:0000313" key="11">
    <source>
        <dbReference type="Proteomes" id="UP000313395"/>
    </source>
</evidence>
<evidence type="ECO:0000256" key="7">
    <source>
        <dbReference type="NCBIfam" id="TIGR01231"/>
    </source>
</evidence>
<evidence type="ECO:0000256" key="2">
    <source>
        <dbReference type="ARBA" id="ARBA00022679"/>
    </source>
</evidence>
<comment type="catalytic activity">
    <reaction evidence="8">
        <text>D-tagatofuranose 6-phosphate + ATP = D-tagatofuranose 1,6-bisphosphate + ADP + H(+)</text>
        <dbReference type="Rhea" id="RHEA:12420"/>
        <dbReference type="ChEBI" id="CHEBI:15378"/>
        <dbReference type="ChEBI" id="CHEBI:30616"/>
        <dbReference type="ChEBI" id="CHEBI:58694"/>
        <dbReference type="ChEBI" id="CHEBI:58695"/>
        <dbReference type="ChEBI" id="CHEBI:456216"/>
        <dbReference type="EC" id="2.7.1.144"/>
    </reaction>
</comment>